<feature type="domain" description="BZIP" evidence="9">
    <location>
        <begin position="160"/>
        <end position="223"/>
    </location>
</feature>
<comment type="subcellular location">
    <subcellularLocation>
        <location evidence="2">Endoplasmic reticulum membrane</location>
        <topology evidence="2">Single-pass membrane protein</topology>
    </subcellularLocation>
    <subcellularLocation>
        <location evidence="1">Nucleus</location>
    </subcellularLocation>
</comment>
<feature type="compositionally biased region" description="Basic and acidic residues" evidence="8">
    <location>
        <begin position="169"/>
        <end position="179"/>
    </location>
</feature>
<feature type="region of interest" description="Disordered" evidence="8">
    <location>
        <begin position="266"/>
        <end position="296"/>
    </location>
</feature>
<evidence type="ECO:0000256" key="2">
    <source>
        <dbReference type="ARBA" id="ARBA00004389"/>
    </source>
</evidence>
<evidence type="ECO:0000313" key="11">
    <source>
        <dbReference type="Proteomes" id="UP000663760"/>
    </source>
</evidence>
<dbReference type="AlphaFoldDB" id="A0A7I8LDT9"/>
<keyword evidence="7" id="KW-0539">Nucleus</keyword>
<dbReference type="InterPro" id="IPR004827">
    <property type="entry name" value="bZIP"/>
</dbReference>
<sequence length="337" mass="37350">MEDGEGPVEEDVLDSLDVLDGFYLDFDGTDDLHLLLFQESSTVADPSPKRPFASGESTSPQTISEIERFLMEDGADVREVEEALPDSFFADVFLSGSDDGSAESAVSSGDDATPPENALEEKSEEDAEPDVSAAASGAGFERQMNGEYSESKGDEDEDSLSKKRRRQMRNRDSAMKSRERKKIYVKDLEMKSKFMASEVRRLQHALHCCAAENMALRQSLTKAKALSVPLAIQESAVLFVESLLLGSLYWLVSIVCLFLPPWAPPEASGATRSQERTIRTEGLGSEKRSTGSESRFISDRRRCRALKTKMKESCSSVDQVFGHQLVSFFQYSRSSLF</sequence>
<dbReference type="OrthoDB" id="674948at2759"/>
<dbReference type="CDD" id="cd14704">
    <property type="entry name" value="bZIP_HY5-like"/>
    <property type="match status" value="1"/>
</dbReference>
<feature type="region of interest" description="Disordered" evidence="8">
    <location>
        <begin position="43"/>
        <end position="63"/>
    </location>
</feature>
<dbReference type="Proteomes" id="UP000663760">
    <property type="component" value="Chromosome 14"/>
</dbReference>
<protein>
    <recommendedName>
        <fullName evidence="9">BZIP domain-containing protein</fullName>
    </recommendedName>
</protein>
<dbReference type="PROSITE" id="PS00036">
    <property type="entry name" value="BZIP_BASIC"/>
    <property type="match status" value="1"/>
</dbReference>
<evidence type="ECO:0000256" key="5">
    <source>
        <dbReference type="ARBA" id="ARBA00023125"/>
    </source>
</evidence>
<dbReference type="Pfam" id="PF00170">
    <property type="entry name" value="bZIP_1"/>
    <property type="match status" value="1"/>
</dbReference>
<comment type="similarity">
    <text evidence="3">Belongs to the bZIP family.</text>
</comment>
<dbReference type="SUPFAM" id="SSF57959">
    <property type="entry name" value="Leucine zipper domain"/>
    <property type="match status" value="1"/>
</dbReference>
<feature type="compositionally biased region" description="Basic and acidic residues" evidence="8">
    <location>
        <begin position="273"/>
        <end position="296"/>
    </location>
</feature>
<dbReference type="GO" id="GO:0003700">
    <property type="term" value="F:DNA-binding transcription factor activity"/>
    <property type="evidence" value="ECO:0007669"/>
    <property type="project" value="InterPro"/>
</dbReference>
<keyword evidence="5" id="KW-0238">DNA-binding</keyword>
<dbReference type="GO" id="GO:0005634">
    <property type="term" value="C:nucleus"/>
    <property type="evidence" value="ECO:0007669"/>
    <property type="project" value="UniProtKB-SubCell"/>
</dbReference>
<proteinExistence type="inferred from homology"/>
<evidence type="ECO:0000259" key="9">
    <source>
        <dbReference type="PROSITE" id="PS50217"/>
    </source>
</evidence>
<gene>
    <name evidence="10" type="ORF">SI8410_14018698</name>
</gene>
<evidence type="ECO:0000256" key="1">
    <source>
        <dbReference type="ARBA" id="ARBA00004123"/>
    </source>
</evidence>
<evidence type="ECO:0000256" key="6">
    <source>
        <dbReference type="ARBA" id="ARBA00023163"/>
    </source>
</evidence>
<reference evidence="10" key="1">
    <citation type="submission" date="2020-02" db="EMBL/GenBank/DDBJ databases">
        <authorList>
            <person name="Scholz U."/>
            <person name="Mascher M."/>
            <person name="Fiebig A."/>
        </authorList>
    </citation>
    <scope>NUCLEOTIDE SEQUENCE</scope>
</reference>
<name>A0A7I8LDT9_SPIIN</name>
<dbReference type="Gene3D" id="1.20.5.170">
    <property type="match status" value="1"/>
</dbReference>
<dbReference type="GO" id="GO:0005789">
    <property type="term" value="C:endoplasmic reticulum membrane"/>
    <property type="evidence" value="ECO:0007669"/>
    <property type="project" value="UniProtKB-SubCell"/>
</dbReference>
<dbReference type="SMART" id="SM00338">
    <property type="entry name" value="BRLZ"/>
    <property type="match status" value="1"/>
</dbReference>
<organism evidence="10 11">
    <name type="scientific">Spirodela intermedia</name>
    <name type="common">Intermediate duckweed</name>
    <dbReference type="NCBI Taxonomy" id="51605"/>
    <lineage>
        <taxon>Eukaryota</taxon>
        <taxon>Viridiplantae</taxon>
        <taxon>Streptophyta</taxon>
        <taxon>Embryophyta</taxon>
        <taxon>Tracheophyta</taxon>
        <taxon>Spermatophyta</taxon>
        <taxon>Magnoliopsida</taxon>
        <taxon>Liliopsida</taxon>
        <taxon>Araceae</taxon>
        <taxon>Lemnoideae</taxon>
        <taxon>Spirodela</taxon>
    </lineage>
</organism>
<feature type="region of interest" description="Disordered" evidence="8">
    <location>
        <begin position="99"/>
        <end position="179"/>
    </location>
</feature>
<dbReference type="PANTHER" id="PTHR47416">
    <property type="entry name" value="BASIC-LEUCINE ZIPPER TRANSCRIPTION FACTOR F-RELATED"/>
    <property type="match status" value="1"/>
</dbReference>
<evidence type="ECO:0000256" key="3">
    <source>
        <dbReference type="ARBA" id="ARBA00007163"/>
    </source>
</evidence>
<accession>A0A7I8LDT9</accession>
<evidence type="ECO:0000256" key="7">
    <source>
        <dbReference type="ARBA" id="ARBA00023242"/>
    </source>
</evidence>
<dbReference type="PROSITE" id="PS50217">
    <property type="entry name" value="BZIP"/>
    <property type="match status" value="1"/>
</dbReference>
<dbReference type="EMBL" id="LR746277">
    <property type="protein sequence ID" value="CAA7408020.1"/>
    <property type="molecule type" value="Genomic_DNA"/>
</dbReference>
<evidence type="ECO:0000256" key="4">
    <source>
        <dbReference type="ARBA" id="ARBA00023015"/>
    </source>
</evidence>
<evidence type="ECO:0000256" key="8">
    <source>
        <dbReference type="SAM" id="MobiDB-lite"/>
    </source>
</evidence>
<keyword evidence="11" id="KW-1185">Reference proteome</keyword>
<keyword evidence="6" id="KW-0804">Transcription</keyword>
<keyword evidence="4" id="KW-0805">Transcription regulation</keyword>
<evidence type="ECO:0000313" key="10">
    <source>
        <dbReference type="EMBL" id="CAA7408020.1"/>
    </source>
</evidence>
<dbReference type="PANTHER" id="PTHR47416:SF8">
    <property type="entry name" value="BASIC-LEUCINE ZIPPER TRANSCRIPTION FACTOR E-RELATED"/>
    <property type="match status" value="1"/>
</dbReference>
<dbReference type="GO" id="GO:0003677">
    <property type="term" value="F:DNA binding"/>
    <property type="evidence" value="ECO:0007669"/>
    <property type="project" value="UniProtKB-KW"/>
</dbReference>
<dbReference type="InterPro" id="IPR046347">
    <property type="entry name" value="bZIP_sf"/>
</dbReference>